<dbReference type="GO" id="GO:0008460">
    <property type="term" value="F:dTDP-glucose 4,6-dehydratase activity"/>
    <property type="evidence" value="ECO:0007669"/>
    <property type="project" value="UniProtKB-EC"/>
</dbReference>
<dbReference type="SUPFAM" id="SSF51735">
    <property type="entry name" value="NAD(P)-binding Rossmann-fold domains"/>
    <property type="match status" value="1"/>
</dbReference>
<dbReference type="GO" id="GO:0048040">
    <property type="term" value="F:UDP-glucuronate decarboxylase activity"/>
    <property type="evidence" value="ECO:0007669"/>
    <property type="project" value="TreeGrafter"/>
</dbReference>
<gene>
    <name evidence="6" type="primary">strE</name>
    <name evidence="6" type="ORF">HRbin17_00529</name>
</gene>
<dbReference type="GO" id="GO:0033320">
    <property type="term" value="P:UDP-D-xylose biosynthetic process"/>
    <property type="evidence" value="ECO:0007669"/>
    <property type="project" value="UniProtKB-UniPathway"/>
</dbReference>
<reference evidence="7" key="1">
    <citation type="submission" date="2017-09" db="EMBL/GenBank/DDBJ databases">
        <title>Metaegenomics of thermophilic ammonia-oxidizing enrichment culture.</title>
        <authorList>
            <person name="Kato S."/>
            <person name="Suzuki K."/>
        </authorList>
    </citation>
    <scope>NUCLEOTIDE SEQUENCE [LARGE SCALE GENOMIC DNA]</scope>
</reference>
<accession>A0A2H5XA47</accession>
<dbReference type="PANTHER" id="PTHR43078">
    <property type="entry name" value="UDP-GLUCURONIC ACID DECARBOXYLASE-RELATED"/>
    <property type="match status" value="1"/>
</dbReference>
<dbReference type="InterPro" id="IPR044516">
    <property type="entry name" value="UXS-like"/>
</dbReference>
<dbReference type="GO" id="GO:0070403">
    <property type="term" value="F:NAD+ binding"/>
    <property type="evidence" value="ECO:0007669"/>
    <property type="project" value="InterPro"/>
</dbReference>
<evidence type="ECO:0000259" key="5">
    <source>
        <dbReference type="Pfam" id="PF01370"/>
    </source>
</evidence>
<feature type="domain" description="NAD-dependent epimerase/dehydratase" evidence="5">
    <location>
        <begin position="3"/>
        <end position="244"/>
    </location>
</feature>
<dbReference type="PRINTS" id="PR01713">
    <property type="entry name" value="NUCEPIMERASE"/>
</dbReference>
<comment type="caution">
    <text evidence="6">The sequence shown here is derived from an EMBL/GenBank/DDBJ whole genome shotgun (WGS) entry which is preliminary data.</text>
</comment>
<keyword evidence="3" id="KW-0520">NAD</keyword>
<dbReference type="Gene3D" id="3.40.50.720">
    <property type="entry name" value="NAD(P)-binding Rossmann-like Domain"/>
    <property type="match status" value="1"/>
</dbReference>
<keyword evidence="2" id="KW-0210">Decarboxylase</keyword>
<dbReference type="GO" id="GO:0005737">
    <property type="term" value="C:cytoplasm"/>
    <property type="evidence" value="ECO:0007669"/>
    <property type="project" value="TreeGrafter"/>
</dbReference>
<dbReference type="EMBL" id="BEHT01000005">
    <property type="protein sequence ID" value="GBC98034.1"/>
    <property type="molecule type" value="Genomic_DNA"/>
</dbReference>
<dbReference type="PANTHER" id="PTHR43078:SF6">
    <property type="entry name" value="UDP-GLUCURONIC ACID DECARBOXYLASE 1"/>
    <property type="match status" value="1"/>
</dbReference>
<dbReference type="InterPro" id="IPR036291">
    <property type="entry name" value="NAD(P)-bd_dom_sf"/>
</dbReference>
<dbReference type="Proteomes" id="UP000236173">
    <property type="component" value="Unassembled WGS sequence"/>
</dbReference>
<evidence type="ECO:0000256" key="3">
    <source>
        <dbReference type="ARBA" id="ARBA00023027"/>
    </source>
</evidence>
<dbReference type="InterPro" id="IPR001509">
    <property type="entry name" value="Epimerase_deHydtase"/>
</dbReference>
<keyword evidence="4 6" id="KW-0456">Lyase</keyword>
<dbReference type="AlphaFoldDB" id="A0A2H5XA47"/>
<organism evidence="6 7">
    <name type="scientific">Candidatus Fervidibacter japonicus</name>
    <dbReference type="NCBI Taxonomy" id="2035412"/>
    <lineage>
        <taxon>Bacteria</taxon>
        <taxon>Candidatus Fervidibacterota</taxon>
        <taxon>Candidatus Fervidibacter</taxon>
    </lineage>
</organism>
<evidence type="ECO:0000256" key="1">
    <source>
        <dbReference type="ARBA" id="ARBA00001911"/>
    </source>
</evidence>
<evidence type="ECO:0000313" key="6">
    <source>
        <dbReference type="EMBL" id="GBC98034.1"/>
    </source>
</evidence>
<dbReference type="EC" id="4.2.1.46" evidence="6"/>
<protein>
    <submittedName>
        <fullName evidence="6">dTDP-glucose 4,6-dehydratase</fullName>
        <ecNumber evidence="6">4.2.1.46</ecNumber>
    </submittedName>
</protein>
<name>A0A2H5XA47_9BACT</name>
<comment type="cofactor">
    <cofactor evidence="1">
        <name>NAD(+)</name>
        <dbReference type="ChEBI" id="CHEBI:57540"/>
    </cofactor>
</comment>
<dbReference type="GO" id="GO:0042732">
    <property type="term" value="P:D-xylose metabolic process"/>
    <property type="evidence" value="ECO:0007669"/>
    <property type="project" value="InterPro"/>
</dbReference>
<evidence type="ECO:0000256" key="2">
    <source>
        <dbReference type="ARBA" id="ARBA00022793"/>
    </source>
</evidence>
<evidence type="ECO:0000313" key="7">
    <source>
        <dbReference type="Proteomes" id="UP000236173"/>
    </source>
</evidence>
<evidence type="ECO:0000256" key="4">
    <source>
        <dbReference type="ARBA" id="ARBA00023239"/>
    </source>
</evidence>
<dbReference type="UniPathway" id="UPA00796">
    <property type="reaction ID" value="UER00771"/>
</dbReference>
<dbReference type="Pfam" id="PF01370">
    <property type="entry name" value="Epimerase"/>
    <property type="match status" value="1"/>
</dbReference>
<proteinExistence type="predicted"/>
<sequence length="329" mass="36583">MSVLVTGGAGFIGSHLVEALLERDEEVWVLDNLSTGNLQNIWHLFDNPRFHFVEGSVLDEPVLAEAMKRCRKVYHLAAAVGVKLVVDDPLHTLETNVRGTETVLRWALRLGCKVLVASTSEVYGKDTHNGTKFSETDDITLGVALRWGYACSKALDEYLARAYWRQKGLPVVIARLFNTVGPRQSPAYGMVIPRFVRQALKGDPITVYGDGKQVRSFCYVGDTVRALIGLMETPGLEGEVFNVGNDEPITIEELARKVKEMTGSPSEIVYVPYDQAYGPDFEDIRYRVPDISKLCQAIGFAPSVSLDEILRRVIDYERARLDKASVLSS</sequence>